<protein>
    <submittedName>
        <fullName evidence="1">Protein TusB (TRNA 2-thiouridine synthesizing protein B)</fullName>
    </submittedName>
</protein>
<dbReference type="AlphaFoldDB" id="C1DVD8"/>
<dbReference type="Gene3D" id="3.40.1260.10">
    <property type="entry name" value="DsrEFH-like"/>
    <property type="match status" value="1"/>
</dbReference>
<dbReference type="KEGG" id="saf:SULAZ_1103"/>
<proteinExistence type="predicted"/>
<evidence type="ECO:0000313" key="1">
    <source>
        <dbReference type="EMBL" id="ACN99596.1"/>
    </source>
</evidence>
<dbReference type="Pfam" id="PF04077">
    <property type="entry name" value="DsrH"/>
    <property type="match status" value="1"/>
</dbReference>
<dbReference type="SUPFAM" id="SSF75169">
    <property type="entry name" value="DsrEFH-like"/>
    <property type="match status" value="1"/>
</dbReference>
<gene>
    <name evidence="1" type="ordered locus">SULAZ_1103</name>
</gene>
<dbReference type="GO" id="GO:0005737">
    <property type="term" value="C:cytoplasm"/>
    <property type="evidence" value="ECO:0007669"/>
    <property type="project" value="InterPro"/>
</dbReference>
<dbReference type="Proteomes" id="UP000001369">
    <property type="component" value="Chromosome"/>
</dbReference>
<dbReference type="InterPro" id="IPR007215">
    <property type="entry name" value="Sulphur_relay_TusB/DsrH"/>
</dbReference>
<dbReference type="InterPro" id="IPR027396">
    <property type="entry name" value="DsrEFH-like"/>
</dbReference>
<dbReference type="GO" id="GO:0002143">
    <property type="term" value="P:tRNA wobble position uridine thiolation"/>
    <property type="evidence" value="ECO:0007669"/>
    <property type="project" value="InterPro"/>
</dbReference>
<organism evidence="1 2">
    <name type="scientific">Sulfurihydrogenibium azorense (strain DSM 15241 / OCM 825 / Az-Fu1)</name>
    <dbReference type="NCBI Taxonomy" id="204536"/>
    <lineage>
        <taxon>Bacteria</taxon>
        <taxon>Pseudomonadati</taxon>
        <taxon>Aquificota</taxon>
        <taxon>Aquificia</taxon>
        <taxon>Aquificales</taxon>
        <taxon>Hydrogenothermaceae</taxon>
        <taxon>Sulfurihydrogenibium</taxon>
    </lineage>
</organism>
<dbReference type="EMBL" id="CP001229">
    <property type="protein sequence ID" value="ACN99596.1"/>
    <property type="molecule type" value="Genomic_DNA"/>
</dbReference>
<dbReference type="HOGENOM" id="CLU_2584954_0_0_0"/>
<evidence type="ECO:0000313" key="2">
    <source>
        <dbReference type="Proteomes" id="UP000001369"/>
    </source>
</evidence>
<reference evidence="1 2" key="1">
    <citation type="journal article" date="2009" name="J. Bacteriol.">
        <title>Complete and draft genome sequences of six members of the Aquificales.</title>
        <authorList>
            <person name="Reysenbach A.L."/>
            <person name="Hamamura N."/>
            <person name="Podar M."/>
            <person name="Griffiths E."/>
            <person name="Ferreira S."/>
            <person name="Hochstein R."/>
            <person name="Heidelberg J."/>
            <person name="Johnson J."/>
            <person name="Mead D."/>
            <person name="Pohorille A."/>
            <person name="Sarmiento M."/>
            <person name="Schweighofer K."/>
            <person name="Seshadri R."/>
            <person name="Voytek M.A."/>
        </authorList>
    </citation>
    <scope>NUCLEOTIDE SEQUENCE [LARGE SCALE GENOMIC DNA]</scope>
    <source>
        <strain evidence="2">Az-Fu1 / DSM 15241 / OCM 825</strain>
    </source>
</reference>
<sequence>MVDTVYLIKKPAEFPIADLISDNDVLILIQDAVLRQPSISNWYACKEDVIARGIKIPDNKLLDYEDILNLIEKSNKVVVW</sequence>
<dbReference type="OrthoDB" id="15103at2"/>
<keyword evidence="2" id="KW-1185">Reference proteome</keyword>
<name>C1DVD8_SULAA</name>
<dbReference type="eggNOG" id="COG2168">
    <property type="taxonomic scope" value="Bacteria"/>
</dbReference>
<dbReference type="STRING" id="204536.SULAZ_1103"/>
<accession>C1DVD8</accession>
<dbReference type="RefSeq" id="WP_012674908.1">
    <property type="nucleotide sequence ID" value="NC_012438.1"/>
</dbReference>